<evidence type="ECO:0000256" key="5">
    <source>
        <dbReference type="ARBA" id="ARBA00022448"/>
    </source>
</evidence>
<dbReference type="SUPFAM" id="SSF81296">
    <property type="entry name" value="E set domains"/>
    <property type="match status" value="1"/>
</dbReference>
<evidence type="ECO:0000256" key="7">
    <source>
        <dbReference type="ARBA" id="ARBA00023055"/>
    </source>
</evidence>
<evidence type="ECO:0000313" key="11">
    <source>
        <dbReference type="Proteomes" id="UP000019804"/>
    </source>
</evidence>
<comment type="function">
    <text evidence="1">Catalyzes the intermembrane transfer of phosphatidylglycerol and phosphatidylinositol.</text>
</comment>
<dbReference type="HOGENOM" id="CLU_097982_0_0_1"/>
<evidence type="ECO:0000256" key="4">
    <source>
        <dbReference type="ARBA" id="ARBA00016056"/>
    </source>
</evidence>
<feature type="chain" id="PRO_5001495767" description="Phosphatidylglycerol/phosphatidylinositol transfer protein" evidence="8">
    <location>
        <begin position="20"/>
        <end position="180"/>
    </location>
</feature>
<dbReference type="PANTHER" id="PTHR11306">
    <property type="entry name" value="NIEMANN PICK TYPE C2 PROTEIN NPC2-RELATED"/>
    <property type="match status" value="1"/>
</dbReference>
<keyword evidence="7" id="KW-0445">Lipid transport</keyword>
<evidence type="ECO:0000313" key="10">
    <source>
        <dbReference type="EMBL" id="EYE97603.1"/>
    </source>
</evidence>
<keyword evidence="5" id="KW-0813">Transport</keyword>
<dbReference type="Gene3D" id="2.60.40.770">
    <property type="match status" value="1"/>
</dbReference>
<protein>
    <recommendedName>
        <fullName evidence="4">Phosphatidylglycerol/phosphatidylinositol transfer protein</fullName>
    </recommendedName>
</protein>
<dbReference type="InterPro" id="IPR039670">
    <property type="entry name" value="NPC2-like"/>
</dbReference>
<feature type="signal peptide" evidence="8">
    <location>
        <begin position="1"/>
        <end position="19"/>
    </location>
</feature>
<dbReference type="GeneID" id="63700793"/>
<dbReference type="FunFam" id="2.60.40.770:FF:000004">
    <property type="entry name" value="Phosphatidylglycerol/phosphatidylinositol transfer protein"/>
    <property type="match status" value="1"/>
</dbReference>
<dbReference type="EMBL" id="KK088415">
    <property type="protein sequence ID" value="EYE97603.1"/>
    <property type="molecule type" value="Genomic_DNA"/>
</dbReference>
<reference evidence="11" key="1">
    <citation type="journal article" date="2014" name="Nat. Commun.">
        <title>Genomic adaptations of the halophilic Dead Sea filamentous fungus Eurotium rubrum.</title>
        <authorList>
            <person name="Kis-Papo T."/>
            <person name="Weig A.R."/>
            <person name="Riley R."/>
            <person name="Persoh D."/>
            <person name="Salamov A."/>
            <person name="Sun H."/>
            <person name="Lipzen A."/>
            <person name="Wasser S.P."/>
            <person name="Rambold G."/>
            <person name="Grigoriev I.V."/>
            <person name="Nevo E."/>
        </authorList>
    </citation>
    <scope>NUCLEOTIDE SEQUENCE [LARGE SCALE GENOMIC DNA]</scope>
    <source>
        <strain evidence="11">CBS 135680</strain>
    </source>
</reference>
<dbReference type="InterPro" id="IPR003172">
    <property type="entry name" value="ML_dom"/>
</dbReference>
<accession>A0A017SKX0</accession>
<gene>
    <name evidence="10" type="ORF">EURHEDRAFT_495210</name>
</gene>
<dbReference type="GO" id="GO:0032366">
    <property type="term" value="P:intracellular sterol transport"/>
    <property type="evidence" value="ECO:0007669"/>
    <property type="project" value="InterPro"/>
</dbReference>
<dbReference type="STRING" id="1388766.A0A017SKX0"/>
<evidence type="ECO:0000256" key="6">
    <source>
        <dbReference type="ARBA" id="ARBA00022729"/>
    </source>
</evidence>
<dbReference type="AlphaFoldDB" id="A0A017SKX0"/>
<evidence type="ECO:0000256" key="1">
    <source>
        <dbReference type="ARBA" id="ARBA00002053"/>
    </source>
</evidence>
<evidence type="ECO:0000256" key="3">
    <source>
        <dbReference type="ARBA" id="ARBA00011245"/>
    </source>
</evidence>
<organism evidence="10 11">
    <name type="scientific">Aspergillus ruber (strain CBS 135680)</name>
    <dbReference type="NCBI Taxonomy" id="1388766"/>
    <lineage>
        <taxon>Eukaryota</taxon>
        <taxon>Fungi</taxon>
        <taxon>Dikarya</taxon>
        <taxon>Ascomycota</taxon>
        <taxon>Pezizomycotina</taxon>
        <taxon>Eurotiomycetes</taxon>
        <taxon>Eurotiomycetidae</taxon>
        <taxon>Eurotiales</taxon>
        <taxon>Aspergillaceae</taxon>
        <taxon>Aspergillus</taxon>
        <taxon>Aspergillus subgen. Aspergillus</taxon>
    </lineage>
</organism>
<dbReference type="InterPro" id="IPR033917">
    <property type="entry name" value="ML_PG-PI_TP"/>
</dbReference>
<dbReference type="PANTHER" id="PTHR11306:SF0">
    <property type="entry name" value="PHOSPHATIDYLGLYCEROL_PHOSPHATIDYLINOSITOL TRANSFER PROTEIN"/>
    <property type="match status" value="1"/>
</dbReference>
<sequence>MKLLSATAALFGLLAPVSAAGSLQARAPAFFDISQTPIKSAGDIPVKGNNPLTYCADPSSYSLDIKSVDLTPNPPLPGQTLVIEAAGTLHEKIEKGATVLLEVKYGLITLIRQTADLCEQIENVDLHCPLEKGDMTLKTQVDLPKQIPPGKYSVHADVYNDDGKQVTCLEAQNIEFKFRR</sequence>
<dbReference type="OrthoDB" id="6409159at2759"/>
<evidence type="ECO:0000256" key="2">
    <source>
        <dbReference type="ARBA" id="ARBA00006370"/>
    </source>
</evidence>
<evidence type="ECO:0000256" key="8">
    <source>
        <dbReference type="SAM" id="SignalP"/>
    </source>
</evidence>
<dbReference type="Pfam" id="PF02221">
    <property type="entry name" value="E1_DerP2_DerF2"/>
    <property type="match status" value="1"/>
</dbReference>
<dbReference type="RefSeq" id="XP_040641291.1">
    <property type="nucleotide sequence ID" value="XM_040785669.1"/>
</dbReference>
<dbReference type="CDD" id="cd00917">
    <property type="entry name" value="PG-PI_TP"/>
    <property type="match status" value="1"/>
</dbReference>
<dbReference type="GO" id="GO:0032934">
    <property type="term" value="F:sterol binding"/>
    <property type="evidence" value="ECO:0007669"/>
    <property type="project" value="InterPro"/>
</dbReference>
<dbReference type="InterPro" id="IPR014756">
    <property type="entry name" value="Ig_E-set"/>
</dbReference>
<comment type="similarity">
    <text evidence="2">Belongs to the NPC2 family.</text>
</comment>
<comment type="subunit">
    <text evidence="3">Monomer.</text>
</comment>
<evidence type="ECO:0000259" key="9">
    <source>
        <dbReference type="SMART" id="SM00737"/>
    </source>
</evidence>
<keyword evidence="11" id="KW-1185">Reference proteome</keyword>
<feature type="domain" description="MD-2-related lipid-recognition" evidence="9">
    <location>
        <begin position="52"/>
        <end position="173"/>
    </location>
</feature>
<proteinExistence type="inferred from homology"/>
<dbReference type="SMART" id="SM00737">
    <property type="entry name" value="ML"/>
    <property type="match status" value="1"/>
</dbReference>
<name>A0A017SKX0_ASPRC</name>
<keyword evidence="6 8" id="KW-0732">Signal</keyword>
<dbReference type="Proteomes" id="UP000019804">
    <property type="component" value="Unassembled WGS sequence"/>
</dbReference>